<evidence type="ECO:0000313" key="2">
    <source>
        <dbReference type="Proteomes" id="UP001631969"/>
    </source>
</evidence>
<keyword evidence="2" id="KW-1185">Reference proteome</keyword>
<name>A0ACC7P789_9BACL</name>
<dbReference type="Proteomes" id="UP001631969">
    <property type="component" value="Unassembled WGS sequence"/>
</dbReference>
<accession>A0ACC7P789</accession>
<evidence type="ECO:0000313" key="1">
    <source>
        <dbReference type="EMBL" id="MFM9331232.1"/>
    </source>
</evidence>
<protein>
    <submittedName>
        <fullName evidence="1">Glycosyl hydrolase family 28 protein</fullName>
    </submittedName>
</protein>
<proteinExistence type="predicted"/>
<reference evidence="1" key="1">
    <citation type="submission" date="2024-12" db="EMBL/GenBank/DDBJ databases">
        <authorList>
            <person name="Wu N."/>
        </authorList>
    </citation>
    <scope>NUCLEOTIDE SEQUENCE</scope>
    <source>
        <strain evidence="1">P15</strain>
    </source>
</reference>
<keyword evidence="1" id="KW-0378">Hydrolase</keyword>
<comment type="caution">
    <text evidence="1">The sequence shown here is derived from an EMBL/GenBank/DDBJ whole genome shotgun (WGS) entry which is preliminary data.</text>
</comment>
<organism evidence="1 2">
    <name type="scientific">Paenibacillus mesotrionivorans</name>
    <dbReference type="NCBI Taxonomy" id="3160968"/>
    <lineage>
        <taxon>Bacteria</taxon>
        <taxon>Bacillati</taxon>
        <taxon>Bacillota</taxon>
        <taxon>Bacilli</taxon>
        <taxon>Bacillales</taxon>
        <taxon>Paenibacillaceae</taxon>
        <taxon>Paenibacillus</taxon>
    </lineage>
</organism>
<gene>
    <name evidence="1" type="ORF">ACI1P1_23330</name>
</gene>
<sequence length="479" mass="53550">MKGQLKVYPAPAEATANSDYAVRVRVPDGEWQELFTYEVLVDMHQVRKSSMVTFDFVGAVEMEVLCRRGAPREVELRPKALGIVPQLEGDMVLFRLDHPCKLSVETDGDRFHNLHVFANGLETDAPQPEDGGVVFIAPGVHKSADLVERLSGKGSGGPEPAVLYFGPGFHLLEEGLLAVPSGKTVYLAGGSMVVGSMLCKHVEDVTIRGRGMIFLRDIAKTTYWRSVQIDFSRNIRVEDIISVDPPHYSIHLGQSEQVYIRNFKSFSTRGWCDGIDMMSCRDIVIEDVFLRTSDDCIAIYGSRGDFNGDTRSVMVRNSILWADVAHPVNIGCHGDHGGNGDIIADIHFDQIDILEHHEPQDGYWGCMSINVGDKNTVRDVSFRNIRVEPFELGRLIDIRVLQNEKYNPYPGQGIRNVEFENVSFDGECPHPSVIEGYDETRTVEGVVFRNLRIHGQTVLTPEAGSFVIGQHTHHIRFEE</sequence>
<dbReference type="EMBL" id="JBJURJ010000017">
    <property type="protein sequence ID" value="MFM9331232.1"/>
    <property type="molecule type" value="Genomic_DNA"/>
</dbReference>